<accession>A0A928Z9N3</accession>
<dbReference type="Pfam" id="PF00561">
    <property type="entry name" value="Abhydrolase_1"/>
    <property type="match status" value="1"/>
</dbReference>
<feature type="domain" description="AB hydrolase-1" evidence="1">
    <location>
        <begin position="63"/>
        <end position="115"/>
    </location>
</feature>
<reference evidence="2" key="1">
    <citation type="submission" date="2020-10" db="EMBL/GenBank/DDBJ databases">
        <authorList>
            <person name="Castelo-Branco R."/>
            <person name="Eusebio N."/>
            <person name="Adriana R."/>
            <person name="Vieira A."/>
            <person name="Brugerolle De Fraissinette N."/>
            <person name="Rezende De Castro R."/>
            <person name="Schneider M.P."/>
            <person name="Vasconcelos V."/>
            <person name="Leao P.N."/>
        </authorList>
    </citation>
    <scope>NUCLEOTIDE SEQUENCE</scope>
    <source>
        <strain evidence="2">LEGE 11467</strain>
    </source>
</reference>
<name>A0A928Z9N3_9CYAN</name>
<dbReference type="GO" id="GO:0016787">
    <property type="term" value="F:hydrolase activity"/>
    <property type="evidence" value="ECO:0007669"/>
    <property type="project" value="UniProtKB-KW"/>
</dbReference>
<keyword evidence="3" id="KW-1185">Reference proteome</keyword>
<dbReference type="Proteomes" id="UP000621799">
    <property type="component" value="Unassembled WGS sequence"/>
</dbReference>
<evidence type="ECO:0000313" key="3">
    <source>
        <dbReference type="Proteomes" id="UP000621799"/>
    </source>
</evidence>
<dbReference type="RefSeq" id="WP_264322048.1">
    <property type="nucleotide sequence ID" value="NZ_JADEXN010000256.1"/>
</dbReference>
<dbReference type="Gene3D" id="3.40.50.1820">
    <property type="entry name" value="alpha/beta hydrolase"/>
    <property type="match status" value="1"/>
</dbReference>
<protein>
    <submittedName>
        <fullName evidence="2">Alpha/beta hydrolase</fullName>
    </submittedName>
</protein>
<gene>
    <name evidence="2" type="ORF">IQ235_13820</name>
</gene>
<proteinExistence type="predicted"/>
<dbReference type="SUPFAM" id="SSF53474">
    <property type="entry name" value="alpha/beta-Hydrolases"/>
    <property type="match status" value="1"/>
</dbReference>
<organism evidence="2 3">
    <name type="scientific">Zarconia navalis LEGE 11467</name>
    <dbReference type="NCBI Taxonomy" id="1828826"/>
    <lineage>
        <taxon>Bacteria</taxon>
        <taxon>Bacillati</taxon>
        <taxon>Cyanobacteriota</taxon>
        <taxon>Cyanophyceae</taxon>
        <taxon>Oscillatoriophycideae</taxon>
        <taxon>Oscillatoriales</taxon>
        <taxon>Oscillatoriales incertae sedis</taxon>
        <taxon>Zarconia</taxon>
        <taxon>Zarconia navalis</taxon>
    </lineage>
</organism>
<comment type="caution">
    <text evidence="2">The sequence shown here is derived from an EMBL/GenBank/DDBJ whole genome shotgun (WGS) entry which is preliminary data.</text>
</comment>
<dbReference type="EMBL" id="JADEXN010000256">
    <property type="protein sequence ID" value="MBE9041858.1"/>
    <property type="molecule type" value="Genomic_DNA"/>
</dbReference>
<evidence type="ECO:0000313" key="2">
    <source>
        <dbReference type="EMBL" id="MBE9041858.1"/>
    </source>
</evidence>
<keyword evidence="2" id="KW-0378">Hydrolase</keyword>
<dbReference type="InterPro" id="IPR000073">
    <property type="entry name" value="AB_hydrolase_1"/>
</dbReference>
<dbReference type="AlphaFoldDB" id="A0A928Z9N3"/>
<sequence>MNQYPNILWLNTSFNFAEFDRQLIDRISSKSSLGVWQYRQNPDEGCSLDIAVRLLHHYLALCPRPIHLIGHSTAGLVGLLYARKYPQSVKSLTLLSVGVHPAVDWQAHYYVQRQLLSCDRKIVLHQMVHNLFGNQPKEKCYKLVEMLEEDLEFSPSPHSLYQRFSIAPQTVPVPLLVCGVQNDVVIDRNQLHGWSKYLKGGDRLWVGDDGRHFFHHFYPDKVESQITQFWESLPDKANFEILV</sequence>
<dbReference type="InterPro" id="IPR029058">
    <property type="entry name" value="AB_hydrolase_fold"/>
</dbReference>
<evidence type="ECO:0000259" key="1">
    <source>
        <dbReference type="Pfam" id="PF00561"/>
    </source>
</evidence>